<dbReference type="RefSeq" id="WP_155610646.1">
    <property type="nucleotide sequence ID" value="NZ_WNZW01000002.1"/>
</dbReference>
<dbReference type="Proteomes" id="UP000447876">
    <property type="component" value="Unassembled WGS sequence"/>
</dbReference>
<name>A0A7X2Z0C7_9BACL</name>
<evidence type="ECO:0000313" key="3">
    <source>
        <dbReference type="EMBL" id="MUG45301.1"/>
    </source>
</evidence>
<comment type="similarity">
    <text evidence="1">Belongs to the HesA/MoeB/ThiF family.</text>
</comment>
<dbReference type="SUPFAM" id="SSF69572">
    <property type="entry name" value="Activating enzymes of the ubiquitin-like proteins"/>
    <property type="match status" value="1"/>
</dbReference>
<accession>A0A7X2Z0C7</accession>
<keyword evidence="3" id="KW-0548">Nucleotidyltransferase</keyword>
<dbReference type="PANTHER" id="PTHR10953:SF102">
    <property type="entry name" value="ADENYLYLTRANSFERASE AND SULFURTRANSFERASE MOCS3"/>
    <property type="match status" value="1"/>
</dbReference>
<dbReference type="GO" id="GO:0008146">
    <property type="term" value="F:sulfotransferase activity"/>
    <property type="evidence" value="ECO:0007669"/>
    <property type="project" value="TreeGrafter"/>
</dbReference>
<feature type="domain" description="THIF-type NAD/FAD binding fold" evidence="2">
    <location>
        <begin position="4"/>
        <end position="242"/>
    </location>
</feature>
<dbReference type="CDD" id="cd00757">
    <property type="entry name" value="ThiF_MoeB_HesA_family"/>
    <property type="match status" value="1"/>
</dbReference>
<protein>
    <submittedName>
        <fullName evidence="3">Thiazole biosynthesis adenylyltransferase ThiF</fullName>
    </submittedName>
</protein>
<dbReference type="OrthoDB" id="9804286at2"/>
<dbReference type="GO" id="GO:0005829">
    <property type="term" value="C:cytosol"/>
    <property type="evidence" value="ECO:0007669"/>
    <property type="project" value="TreeGrafter"/>
</dbReference>
<dbReference type="InterPro" id="IPR000594">
    <property type="entry name" value="ThiF_NAD_FAD-bd"/>
</dbReference>
<dbReference type="Gene3D" id="3.40.50.720">
    <property type="entry name" value="NAD(P)-binding Rossmann-like Domain"/>
    <property type="match status" value="1"/>
</dbReference>
<dbReference type="GO" id="GO:0004792">
    <property type="term" value="F:thiosulfate-cyanide sulfurtransferase activity"/>
    <property type="evidence" value="ECO:0007669"/>
    <property type="project" value="TreeGrafter"/>
</dbReference>
<evidence type="ECO:0000256" key="1">
    <source>
        <dbReference type="ARBA" id="ARBA00009919"/>
    </source>
</evidence>
<gene>
    <name evidence="3" type="ORF">GNP95_09850</name>
</gene>
<sequence>MDRYSRQILFPPIGRKGQQKIMNSRVAIVGLGALGSVLANHMVRAGVGFLRIIDRDFVEESNLQRQMLYDESDVRGLLPKAVAAFDKLSLINSQVEIDHVVADINNTNAEELLSGFNLVLDGTDNFLTRFIINDVCVKHGIPWIYGGAVSSNGMYSVIRPGETACFRCLFETPPETIVGETCDTAGVIGPLIHIVASFQAVEALKILTDNMEQLNPFTENFDIWFNEQRHLKFKNSKRPNCQACANHNFEFLDPSITHESITSLCGRNTIQFTPTVSKQIDLTELSRRISHLGIVNSNKFLVRLHINPYTLVYFSDGRVLIQGTDDISTARSLYSKYVGA</sequence>
<comment type="caution">
    <text evidence="3">The sequence shown here is derived from an EMBL/GenBank/DDBJ whole genome shotgun (WGS) entry which is preliminary data.</text>
</comment>
<dbReference type="GO" id="GO:0008641">
    <property type="term" value="F:ubiquitin-like modifier activating enzyme activity"/>
    <property type="evidence" value="ECO:0007669"/>
    <property type="project" value="InterPro"/>
</dbReference>
<dbReference type="GO" id="GO:0016779">
    <property type="term" value="F:nucleotidyltransferase activity"/>
    <property type="evidence" value="ECO:0007669"/>
    <property type="project" value="UniProtKB-KW"/>
</dbReference>
<dbReference type="EMBL" id="WNZW01000002">
    <property type="protein sequence ID" value="MUG45301.1"/>
    <property type="molecule type" value="Genomic_DNA"/>
</dbReference>
<proteinExistence type="inferred from homology"/>
<organism evidence="3 4">
    <name type="scientific">Paenibacillus woosongensis</name>
    <dbReference type="NCBI Taxonomy" id="307580"/>
    <lineage>
        <taxon>Bacteria</taxon>
        <taxon>Bacillati</taxon>
        <taxon>Bacillota</taxon>
        <taxon>Bacilli</taxon>
        <taxon>Bacillales</taxon>
        <taxon>Paenibacillaceae</taxon>
        <taxon>Paenibacillus</taxon>
    </lineage>
</organism>
<reference evidence="3 4" key="1">
    <citation type="submission" date="2019-11" db="EMBL/GenBank/DDBJ databases">
        <title>Draft genome sequences of five Paenibacillus species of dairy origin.</title>
        <authorList>
            <person name="Olajide A.M."/>
            <person name="Chen S."/>
            <person name="Lapointe G."/>
        </authorList>
    </citation>
    <scope>NUCLEOTIDE SEQUENCE [LARGE SCALE GENOMIC DNA]</scope>
    <source>
        <strain evidence="3 4">12CR55</strain>
    </source>
</reference>
<dbReference type="PANTHER" id="PTHR10953">
    <property type="entry name" value="UBIQUITIN-ACTIVATING ENZYME E1"/>
    <property type="match status" value="1"/>
</dbReference>
<dbReference type="Pfam" id="PF00899">
    <property type="entry name" value="ThiF"/>
    <property type="match status" value="1"/>
</dbReference>
<dbReference type="FunFam" id="3.40.50.720:FF:000080">
    <property type="entry name" value="Thiazole biosynthesis adenylyltransferase ThiF"/>
    <property type="match status" value="1"/>
</dbReference>
<dbReference type="InterPro" id="IPR045886">
    <property type="entry name" value="ThiF/MoeB/HesA"/>
</dbReference>
<keyword evidence="3" id="KW-0808">Transferase</keyword>
<evidence type="ECO:0000259" key="2">
    <source>
        <dbReference type="Pfam" id="PF00899"/>
    </source>
</evidence>
<dbReference type="AlphaFoldDB" id="A0A7X2Z0C7"/>
<dbReference type="InterPro" id="IPR035985">
    <property type="entry name" value="Ubiquitin-activating_enz"/>
</dbReference>
<evidence type="ECO:0000313" key="4">
    <source>
        <dbReference type="Proteomes" id="UP000447876"/>
    </source>
</evidence>